<reference evidence="6" key="1">
    <citation type="journal article" date="2014" name="Front. Microbiol.">
        <title>High frequency of phylogenetically diverse reductive dehalogenase-homologous genes in deep subseafloor sedimentary metagenomes.</title>
        <authorList>
            <person name="Kawai M."/>
            <person name="Futagami T."/>
            <person name="Toyoda A."/>
            <person name="Takaki Y."/>
            <person name="Nishi S."/>
            <person name="Hori S."/>
            <person name="Arai W."/>
            <person name="Tsubouchi T."/>
            <person name="Morono Y."/>
            <person name="Uchiyama I."/>
            <person name="Ito T."/>
            <person name="Fujiyama A."/>
            <person name="Inagaki F."/>
            <person name="Takami H."/>
        </authorList>
    </citation>
    <scope>NUCLEOTIDE SEQUENCE</scope>
    <source>
        <strain evidence="6">Expedition CK06-06</strain>
    </source>
</reference>
<dbReference type="NCBIfam" id="NF033592">
    <property type="entry name" value="transpos_IS4_1"/>
    <property type="match status" value="1"/>
</dbReference>
<dbReference type="AlphaFoldDB" id="X1R140"/>
<protein>
    <recommendedName>
        <fullName evidence="5">Transposase IS4-like domain-containing protein</fullName>
    </recommendedName>
</protein>
<dbReference type="EMBL" id="BARW01001532">
    <property type="protein sequence ID" value="GAI60816.1"/>
    <property type="molecule type" value="Genomic_DNA"/>
</dbReference>
<keyword evidence="4" id="KW-0233">DNA recombination</keyword>
<evidence type="ECO:0000256" key="2">
    <source>
        <dbReference type="ARBA" id="ARBA00022578"/>
    </source>
</evidence>
<comment type="similarity">
    <text evidence="1">Belongs to the transposase 11 family.</text>
</comment>
<evidence type="ECO:0000256" key="4">
    <source>
        <dbReference type="ARBA" id="ARBA00023172"/>
    </source>
</evidence>
<feature type="domain" description="Transposase IS4-like" evidence="5">
    <location>
        <begin position="59"/>
        <end position="158"/>
    </location>
</feature>
<evidence type="ECO:0000313" key="6">
    <source>
        <dbReference type="EMBL" id="GAI60816.1"/>
    </source>
</evidence>
<name>X1R140_9ZZZZ</name>
<proteinExistence type="inferred from homology"/>
<dbReference type="PANTHER" id="PTHR33258">
    <property type="entry name" value="TRANSPOSASE INSL FOR INSERTION SEQUENCE ELEMENT IS186A-RELATED"/>
    <property type="match status" value="1"/>
</dbReference>
<evidence type="ECO:0000256" key="3">
    <source>
        <dbReference type="ARBA" id="ARBA00023125"/>
    </source>
</evidence>
<dbReference type="InterPro" id="IPR012337">
    <property type="entry name" value="RNaseH-like_sf"/>
</dbReference>
<feature type="non-terminal residue" evidence="6">
    <location>
        <position position="159"/>
    </location>
</feature>
<organism evidence="6">
    <name type="scientific">marine sediment metagenome</name>
    <dbReference type="NCBI Taxonomy" id="412755"/>
    <lineage>
        <taxon>unclassified sequences</taxon>
        <taxon>metagenomes</taxon>
        <taxon>ecological metagenomes</taxon>
    </lineage>
</organism>
<evidence type="ECO:0000259" key="5">
    <source>
        <dbReference type="Pfam" id="PF01609"/>
    </source>
</evidence>
<keyword evidence="2" id="KW-0815">Transposition</keyword>
<dbReference type="SUPFAM" id="SSF53098">
    <property type="entry name" value="Ribonuclease H-like"/>
    <property type="match status" value="1"/>
</dbReference>
<dbReference type="GO" id="GO:0003677">
    <property type="term" value="F:DNA binding"/>
    <property type="evidence" value="ECO:0007669"/>
    <property type="project" value="UniProtKB-KW"/>
</dbReference>
<sequence>MQPKLYHCGIRGNVSRTTLAKANENRDWRIYADFAQVLINIARKLYTNEDFGVQLKQAAYALDSTTIDLCLSLFPWAKFRKHKAAVKLHTLMDLKGSIPTFIRITDGKVHDVNILDELILEPGAIYIMDRGYLDFARLYSFTQNLSTFITRAKTNLDYR</sequence>
<gene>
    <name evidence="6" type="ORF">S12H4_04827</name>
</gene>
<comment type="caution">
    <text evidence="6">The sequence shown here is derived from an EMBL/GenBank/DDBJ whole genome shotgun (WGS) entry which is preliminary data.</text>
</comment>
<keyword evidence="3" id="KW-0238">DNA-binding</keyword>
<dbReference type="GO" id="GO:0004803">
    <property type="term" value="F:transposase activity"/>
    <property type="evidence" value="ECO:0007669"/>
    <property type="project" value="InterPro"/>
</dbReference>
<dbReference type="Pfam" id="PF01609">
    <property type="entry name" value="DDE_Tnp_1"/>
    <property type="match status" value="1"/>
</dbReference>
<dbReference type="InterPro" id="IPR047952">
    <property type="entry name" value="Transpos_IS4"/>
</dbReference>
<accession>X1R140</accession>
<dbReference type="InterPro" id="IPR002559">
    <property type="entry name" value="Transposase_11"/>
</dbReference>
<evidence type="ECO:0000256" key="1">
    <source>
        <dbReference type="ARBA" id="ARBA00010075"/>
    </source>
</evidence>
<dbReference type="PANTHER" id="PTHR33258:SF1">
    <property type="entry name" value="TRANSPOSASE INSL FOR INSERTION SEQUENCE ELEMENT IS186A-RELATED"/>
    <property type="match status" value="1"/>
</dbReference>
<dbReference type="GO" id="GO:0006313">
    <property type="term" value="P:DNA transposition"/>
    <property type="evidence" value="ECO:0007669"/>
    <property type="project" value="InterPro"/>
</dbReference>